<reference evidence="2" key="1">
    <citation type="journal article" date="2019" name="Int. J. Syst. Evol. Microbiol.">
        <title>The Global Catalogue of Microorganisms (GCM) 10K type strain sequencing project: providing services to taxonomists for standard genome sequencing and annotation.</title>
        <authorList>
            <consortium name="The Broad Institute Genomics Platform"/>
            <consortium name="The Broad Institute Genome Sequencing Center for Infectious Disease"/>
            <person name="Wu L."/>
            <person name="Ma J."/>
        </authorList>
    </citation>
    <scope>NUCLEOTIDE SEQUENCE [LARGE SCALE GENOMIC DNA]</scope>
    <source>
        <strain evidence="2">CECT 7706</strain>
    </source>
</reference>
<comment type="caution">
    <text evidence="1">The sequence shown here is derived from an EMBL/GenBank/DDBJ whole genome shotgun (WGS) entry which is preliminary data.</text>
</comment>
<accession>A0ABT8C6B5</accession>
<sequence>MDETKNQKKGMLLTQQLLTFWVFIFFVNGQLNAQEPIMQVDSTKTEFLVGDSSRFDKIDSVTETISEQLKILQEKNRIN</sequence>
<dbReference type="RefSeq" id="WP_163386014.1">
    <property type="nucleotide sequence ID" value="NZ_JAUFQS010000009.1"/>
</dbReference>
<name>A0ABT8C6B5_9BACT</name>
<dbReference type="EMBL" id="JAUFQS010000009">
    <property type="protein sequence ID" value="MDN3688343.1"/>
    <property type="molecule type" value="Genomic_DNA"/>
</dbReference>
<evidence type="ECO:0000313" key="1">
    <source>
        <dbReference type="EMBL" id="MDN3688343.1"/>
    </source>
</evidence>
<keyword evidence="2" id="KW-1185">Reference proteome</keyword>
<proteinExistence type="predicted"/>
<protein>
    <submittedName>
        <fullName evidence="1">Uncharacterized protein</fullName>
    </submittedName>
</protein>
<evidence type="ECO:0000313" key="2">
    <source>
        <dbReference type="Proteomes" id="UP001236663"/>
    </source>
</evidence>
<gene>
    <name evidence="1" type="ORF">QWZ15_10915</name>
</gene>
<dbReference type="Proteomes" id="UP001236663">
    <property type="component" value="Unassembled WGS sequence"/>
</dbReference>
<organism evidence="1 2">
    <name type="scientific">Cyclobacterium jeungdonense</name>
    <dbReference type="NCBI Taxonomy" id="708087"/>
    <lineage>
        <taxon>Bacteria</taxon>
        <taxon>Pseudomonadati</taxon>
        <taxon>Bacteroidota</taxon>
        <taxon>Cytophagia</taxon>
        <taxon>Cytophagales</taxon>
        <taxon>Cyclobacteriaceae</taxon>
        <taxon>Cyclobacterium</taxon>
    </lineage>
</organism>